<dbReference type="RefSeq" id="WP_020001452.1">
    <property type="nucleotide sequence ID" value="NZ_CP192217.1"/>
</dbReference>
<dbReference type="EMBL" id="JBFSOO010000004">
    <property type="protein sequence ID" value="MEZ6853186.1"/>
    <property type="molecule type" value="Genomic_DNA"/>
</dbReference>
<evidence type="ECO:0000313" key="5">
    <source>
        <dbReference type="Proteomes" id="UP001568358"/>
    </source>
</evidence>
<reference evidence="2 5" key="2">
    <citation type="submission" date="2024-07" db="EMBL/GenBank/DDBJ databases">
        <title>Active virus-host system and metabolic interactions in a Lokiarchaeon culture.</title>
        <authorList>
            <person name="Ponce Toledo R.I."/>
            <person name="Rodrigues Oliveira T."/>
            <person name="Schleper C."/>
        </authorList>
    </citation>
    <scope>NUCLEOTIDE SEQUENCE [LARGE SCALE GENOMIC DNA]</scope>
    <source>
        <strain evidence="2 5">B35</strain>
    </source>
</reference>
<dbReference type="EMBL" id="FQZR01000002">
    <property type="protein sequence ID" value="SHI56199.1"/>
    <property type="molecule type" value="Genomic_DNA"/>
</dbReference>
<feature type="signal peptide" evidence="1">
    <location>
        <begin position="1"/>
        <end position="20"/>
    </location>
</feature>
<dbReference type="PROSITE" id="PS51257">
    <property type="entry name" value="PROKAR_LIPOPROTEIN"/>
    <property type="match status" value="1"/>
</dbReference>
<name>A0A8G2C7R0_9BACT</name>
<feature type="chain" id="PRO_5034601266" evidence="1">
    <location>
        <begin position="21"/>
        <end position="98"/>
    </location>
</feature>
<evidence type="ECO:0000256" key="1">
    <source>
        <dbReference type="SAM" id="SignalP"/>
    </source>
</evidence>
<dbReference type="Proteomes" id="UP000184001">
    <property type="component" value="Unassembled WGS sequence"/>
</dbReference>
<dbReference type="AlphaFoldDB" id="A0A8G2C7R0"/>
<organism evidence="3 4">
    <name type="scientific">Halodesulfovibrio aestuarii</name>
    <dbReference type="NCBI Taxonomy" id="126333"/>
    <lineage>
        <taxon>Bacteria</taxon>
        <taxon>Pseudomonadati</taxon>
        <taxon>Thermodesulfobacteriota</taxon>
        <taxon>Desulfovibrionia</taxon>
        <taxon>Desulfovibrionales</taxon>
        <taxon>Desulfovibrionaceae</taxon>
        <taxon>Halodesulfovibrio</taxon>
    </lineage>
</organism>
<gene>
    <name evidence="2" type="ORF">AB2Z07_06570</name>
    <name evidence="3" type="ORF">SAMN05660830_00312</name>
</gene>
<evidence type="ECO:0000313" key="3">
    <source>
        <dbReference type="EMBL" id="SHI56199.1"/>
    </source>
</evidence>
<comment type="caution">
    <text evidence="3">The sequence shown here is derived from an EMBL/GenBank/DDBJ whole genome shotgun (WGS) entry which is preliminary data.</text>
</comment>
<protein>
    <submittedName>
        <fullName evidence="3">Uncharacterized protein</fullName>
    </submittedName>
</protein>
<keyword evidence="5" id="KW-1185">Reference proteome</keyword>
<keyword evidence="1" id="KW-0732">Signal</keyword>
<sequence length="98" mass="11026">MKRVLLLSLMVALSGCSALTSSKPVAVQRPAEYKVVASPYSSNSMQNLYLGRQYVAQQRYELAREHFLLGLASAEHENMREQLVSEITAVNRLLETLR</sequence>
<reference evidence="3 4" key="1">
    <citation type="submission" date="2016-11" db="EMBL/GenBank/DDBJ databases">
        <authorList>
            <person name="Varghese N."/>
            <person name="Submissions S."/>
        </authorList>
    </citation>
    <scope>NUCLEOTIDE SEQUENCE [LARGE SCALE GENOMIC DNA]</scope>
    <source>
        <strain evidence="3 4">DSM 17919</strain>
    </source>
</reference>
<proteinExistence type="predicted"/>
<accession>A0A8G2C7R0</accession>
<evidence type="ECO:0000313" key="4">
    <source>
        <dbReference type="Proteomes" id="UP000184001"/>
    </source>
</evidence>
<dbReference type="Proteomes" id="UP001568358">
    <property type="component" value="Unassembled WGS sequence"/>
</dbReference>
<evidence type="ECO:0000313" key="2">
    <source>
        <dbReference type="EMBL" id="MEZ6853186.1"/>
    </source>
</evidence>